<reference evidence="1 2" key="1">
    <citation type="submission" date="2024-07" db="EMBL/GenBank/DDBJ databases">
        <title>Genomic Encyclopedia of Type Strains, Phase V (KMG-V): Genome sequencing to study the core and pangenomes of soil and plant-associated prokaryotes.</title>
        <authorList>
            <person name="Whitman W."/>
        </authorList>
    </citation>
    <scope>NUCLEOTIDE SEQUENCE [LARGE SCALE GENOMIC DNA]</scope>
    <source>
        <strain evidence="1 2">USDA 222</strain>
    </source>
</reference>
<dbReference type="InterPro" id="IPR051321">
    <property type="entry name" value="PHA/PHB_synthase"/>
</dbReference>
<dbReference type="PANTHER" id="PTHR36837">
    <property type="entry name" value="POLY(3-HYDROXYALKANOATE) POLYMERASE SUBUNIT PHAC"/>
    <property type="match status" value="1"/>
</dbReference>
<organism evidence="1 2">
    <name type="scientific">Bradyrhizobium yuanmingense</name>
    <dbReference type="NCBI Taxonomy" id="108015"/>
    <lineage>
        <taxon>Bacteria</taxon>
        <taxon>Pseudomonadati</taxon>
        <taxon>Pseudomonadota</taxon>
        <taxon>Alphaproteobacteria</taxon>
        <taxon>Hyphomicrobiales</taxon>
        <taxon>Nitrobacteraceae</taxon>
        <taxon>Bradyrhizobium</taxon>
    </lineage>
</organism>
<evidence type="ECO:0000313" key="1">
    <source>
        <dbReference type="EMBL" id="MEY9472234.1"/>
    </source>
</evidence>
<comment type="caution">
    <text evidence="1">The sequence shown here is derived from an EMBL/GenBank/DDBJ whole genome shotgun (WGS) entry which is preliminary data.</text>
</comment>
<dbReference type="Gene3D" id="3.40.50.1820">
    <property type="entry name" value="alpha/beta hydrolase"/>
    <property type="match status" value="1"/>
</dbReference>
<dbReference type="RefSeq" id="WP_050992088.1">
    <property type="nucleotide sequence ID" value="NZ_JBGBYD010000002.1"/>
</dbReference>
<protein>
    <submittedName>
        <fullName evidence="1">Pimeloyl-ACP methyl ester carboxylesterase</fullName>
    </submittedName>
</protein>
<evidence type="ECO:0000313" key="2">
    <source>
        <dbReference type="Proteomes" id="UP001565474"/>
    </source>
</evidence>
<proteinExistence type="predicted"/>
<accession>A0ABV4GJW0</accession>
<sequence length="495" mass="55925">MSDSFQRSNLAQSMEAQRAEVEHALTRSPFRIYADRMGQQGAKTINILQVAWILRVKRGCETVFTRLPELLASGERLAKDLRNLRDDGRLGVSWREYIRDAGERAILLIDLLRESGDLFLEHEAAGCPPVLFYEYEKIMDGRDLPVKSNFVLLRIIPSQDVTVDYSRRRPFVIIPPRAGHTAGVGAHEHDSQLGVALREGHPVYLVSFRREPEQDQQLSDVAYAEAAFVREVIRRHPRAPLPAIIGNCQAGWATLVLAATNPDLTGPIVINGSPVTAVSGNIGDNTFRYIAGIFGGVWIPMLLCDLGQGMFDGANLIHNFEMLNPERRLFLKYAELFRDVDTTRESFLATEKWWSSFCLLHENEICWILENLFIGNRLGKNMAYLGSGRQHVDLKQIRAPIIVFASHGDKVTPPQQALNWITDVYENEEEIRVRGQHIIYMVHDDIGHLGIFVSSKVVNREFRQVATTLEAIEALMPGLYEMCIKDVQEELAPVV</sequence>
<name>A0ABV4GJW0_9BRAD</name>
<dbReference type="InterPro" id="IPR024501">
    <property type="entry name" value="DUF3141"/>
</dbReference>
<dbReference type="PANTHER" id="PTHR36837:SF2">
    <property type="entry name" value="POLY(3-HYDROXYALKANOATE) POLYMERASE SUBUNIT PHAC"/>
    <property type="match status" value="1"/>
</dbReference>
<dbReference type="Proteomes" id="UP001565474">
    <property type="component" value="Unassembled WGS sequence"/>
</dbReference>
<dbReference type="SUPFAM" id="SSF53474">
    <property type="entry name" value="alpha/beta-Hydrolases"/>
    <property type="match status" value="1"/>
</dbReference>
<dbReference type="Pfam" id="PF11339">
    <property type="entry name" value="DUF3141"/>
    <property type="match status" value="1"/>
</dbReference>
<dbReference type="EMBL" id="JBGBZN010000002">
    <property type="protein sequence ID" value="MEY9472234.1"/>
    <property type="molecule type" value="Genomic_DNA"/>
</dbReference>
<gene>
    <name evidence="1" type="ORF">ABH992_004633</name>
</gene>
<dbReference type="InterPro" id="IPR029058">
    <property type="entry name" value="AB_hydrolase_fold"/>
</dbReference>
<keyword evidence="2" id="KW-1185">Reference proteome</keyword>